<proteinExistence type="inferred from homology"/>
<organism evidence="4 5">
    <name type="scientific">Danaus chrysippus</name>
    <name type="common">African queen</name>
    <dbReference type="NCBI Taxonomy" id="151541"/>
    <lineage>
        <taxon>Eukaryota</taxon>
        <taxon>Metazoa</taxon>
        <taxon>Ecdysozoa</taxon>
        <taxon>Arthropoda</taxon>
        <taxon>Hexapoda</taxon>
        <taxon>Insecta</taxon>
        <taxon>Pterygota</taxon>
        <taxon>Neoptera</taxon>
        <taxon>Endopterygota</taxon>
        <taxon>Lepidoptera</taxon>
        <taxon>Glossata</taxon>
        <taxon>Ditrysia</taxon>
        <taxon>Papilionoidea</taxon>
        <taxon>Nymphalidae</taxon>
        <taxon>Danainae</taxon>
        <taxon>Danaini</taxon>
        <taxon>Danaina</taxon>
        <taxon>Danaus</taxon>
        <taxon>Anosia</taxon>
    </lineage>
</organism>
<keyword evidence="3" id="KW-0234">DNA repair</keyword>
<sequence>MSKSKQDTYNKLLEVENKIDQYLQHENTKPIQVQLLHKYNDIKDATQIIINQLANIEGTSVSEIHKRLELKD</sequence>
<dbReference type="OrthoDB" id="5839at2759"/>
<keyword evidence="5" id="KW-1185">Reference proteome</keyword>
<gene>
    <name evidence="4" type="ORF">DCHRY22_LOCUS2176</name>
</gene>
<dbReference type="GO" id="GO:0006281">
    <property type="term" value="P:DNA repair"/>
    <property type="evidence" value="ECO:0007669"/>
    <property type="project" value="UniProtKB-KW"/>
</dbReference>
<name>A0A8J2QH48_9NEOP</name>
<comment type="similarity">
    <text evidence="1">Belongs to the SWI5/SAE3 family.</text>
</comment>
<evidence type="ECO:0000256" key="2">
    <source>
        <dbReference type="ARBA" id="ARBA00022763"/>
    </source>
</evidence>
<comment type="caution">
    <text evidence="4">The sequence shown here is derived from an EMBL/GenBank/DDBJ whole genome shotgun (WGS) entry which is preliminary data.</text>
</comment>
<dbReference type="InterPro" id="IPR010760">
    <property type="entry name" value="DNA-repair_Swi5"/>
</dbReference>
<dbReference type="AlphaFoldDB" id="A0A8J2QH48"/>
<evidence type="ECO:0000313" key="5">
    <source>
        <dbReference type="Proteomes" id="UP000789524"/>
    </source>
</evidence>
<dbReference type="EMBL" id="CAKASE010000045">
    <property type="protein sequence ID" value="CAG9560522.1"/>
    <property type="molecule type" value="Genomic_DNA"/>
</dbReference>
<dbReference type="Proteomes" id="UP000789524">
    <property type="component" value="Unassembled WGS sequence"/>
</dbReference>
<reference evidence="4" key="1">
    <citation type="submission" date="2021-09" db="EMBL/GenBank/DDBJ databases">
        <authorList>
            <person name="Martin H S."/>
        </authorList>
    </citation>
    <scope>NUCLEOTIDE SEQUENCE</scope>
</reference>
<evidence type="ECO:0000256" key="1">
    <source>
        <dbReference type="ARBA" id="ARBA00008060"/>
    </source>
</evidence>
<evidence type="ECO:0000256" key="3">
    <source>
        <dbReference type="ARBA" id="ARBA00023204"/>
    </source>
</evidence>
<dbReference type="Pfam" id="PF07061">
    <property type="entry name" value="Swi5"/>
    <property type="match status" value="1"/>
</dbReference>
<keyword evidence="2" id="KW-0227">DNA damage</keyword>
<evidence type="ECO:0000313" key="4">
    <source>
        <dbReference type="EMBL" id="CAG9560522.1"/>
    </source>
</evidence>
<protein>
    <submittedName>
        <fullName evidence="4">(African queen) hypothetical protein</fullName>
    </submittedName>
</protein>
<accession>A0A8J2QH48</accession>
<dbReference type="Gene3D" id="1.20.5.170">
    <property type="match status" value="1"/>
</dbReference>